<evidence type="ECO:0000313" key="1">
    <source>
        <dbReference type="EMBL" id="AEX55146.1"/>
    </source>
</evidence>
<protein>
    <submittedName>
        <fullName evidence="1">Uncharacterized protein</fullName>
    </submittedName>
</protein>
<dbReference type="AlphaFoldDB" id="H2D741"/>
<dbReference type="EMBL" id="JN564797">
    <property type="protein sequence ID" value="AEX55146.1"/>
    <property type="molecule type" value="Genomic_DNA"/>
</dbReference>
<reference evidence="1" key="1">
    <citation type="journal article" date="2012" name="Appl. Environ. Microbiol.">
        <title>Salivaricin D, a Novel Intrinsically Trypsin-Resistant Lantibiotic from Streptococcus salivarius 5M6c Isolated from a Healthy Infant.</title>
        <authorList>
            <person name="Birri D.J."/>
            <person name="Brede D.A."/>
            <person name="Nes I.F."/>
        </authorList>
    </citation>
    <scope>NUCLEOTIDE SEQUENCE</scope>
    <source>
        <strain evidence="1">5M6c</strain>
    </source>
</reference>
<sequence length="67" mass="7485">MTNVFVATRGGVSLTDLETEQVLGQVMKEVLGFRSPTAKYGTWLSRLDGITDEQYEEVVLALMLRGY</sequence>
<organism evidence="1">
    <name type="scientific">Streptococcus salivarius</name>
    <dbReference type="NCBI Taxonomy" id="1304"/>
    <lineage>
        <taxon>Bacteria</taxon>
        <taxon>Bacillati</taxon>
        <taxon>Bacillota</taxon>
        <taxon>Bacilli</taxon>
        <taxon>Lactobacillales</taxon>
        <taxon>Streptococcaceae</taxon>
        <taxon>Streptococcus</taxon>
    </lineage>
</organism>
<proteinExistence type="predicted"/>
<accession>H2D741</accession>
<name>H2D741_STRSL</name>